<feature type="transmembrane region" description="Helical" evidence="1">
    <location>
        <begin position="32"/>
        <end position="51"/>
    </location>
</feature>
<dbReference type="STRING" id="1302689.RG47T_3045"/>
<gene>
    <name evidence="2" type="ORF">RG47T_3045</name>
</gene>
<sequence length="52" mass="5703">MIVFAIFNDIVIVNSNLVCFNEQSSRNTVLNYSFAVLSVFADVISLALGSFV</sequence>
<accession>A0A1Q6A0N1</accession>
<proteinExistence type="predicted"/>
<comment type="caution">
    <text evidence="2">The sequence shown here is derived from an EMBL/GenBank/DDBJ whole genome shotgun (WGS) entry which is preliminary data.</text>
</comment>
<dbReference type="AlphaFoldDB" id="A0A1Q6A0N1"/>
<reference evidence="2 3" key="1">
    <citation type="submission" date="2016-11" db="EMBL/GenBank/DDBJ databases">
        <title>Whole Genome Sequencing of Mucilaginibacter polytrichastri RG4-7(T) isolated from the moss sample.</title>
        <authorList>
            <person name="Li Y."/>
        </authorList>
    </citation>
    <scope>NUCLEOTIDE SEQUENCE [LARGE SCALE GENOMIC DNA]</scope>
    <source>
        <strain evidence="2 3">RG4-7</strain>
    </source>
</reference>
<keyword evidence="3" id="KW-1185">Reference proteome</keyword>
<keyword evidence="1" id="KW-0812">Transmembrane</keyword>
<dbReference type="EMBL" id="MPPL01000001">
    <property type="protein sequence ID" value="OKS87584.1"/>
    <property type="molecule type" value="Genomic_DNA"/>
</dbReference>
<evidence type="ECO:0000313" key="2">
    <source>
        <dbReference type="EMBL" id="OKS87584.1"/>
    </source>
</evidence>
<protein>
    <submittedName>
        <fullName evidence="2">Uncharacterized protein</fullName>
    </submittedName>
</protein>
<keyword evidence="1" id="KW-1133">Transmembrane helix</keyword>
<evidence type="ECO:0000313" key="3">
    <source>
        <dbReference type="Proteomes" id="UP000186720"/>
    </source>
</evidence>
<keyword evidence="1" id="KW-0472">Membrane</keyword>
<name>A0A1Q6A0N1_9SPHI</name>
<dbReference type="RefSeq" id="WP_171972536.1">
    <property type="nucleotide sequence ID" value="NZ_FPAM01000006.1"/>
</dbReference>
<organism evidence="2 3">
    <name type="scientific">Mucilaginibacter polytrichastri</name>
    <dbReference type="NCBI Taxonomy" id="1302689"/>
    <lineage>
        <taxon>Bacteria</taxon>
        <taxon>Pseudomonadati</taxon>
        <taxon>Bacteroidota</taxon>
        <taxon>Sphingobacteriia</taxon>
        <taxon>Sphingobacteriales</taxon>
        <taxon>Sphingobacteriaceae</taxon>
        <taxon>Mucilaginibacter</taxon>
    </lineage>
</organism>
<evidence type="ECO:0000256" key="1">
    <source>
        <dbReference type="SAM" id="Phobius"/>
    </source>
</evidence>
<dbReference type="Proteomes" id="UP000186720">
    <property type="component" value="Unassembled WGS sequence"/>
</dbReference>